<evidence type="ECO:0000313" key="1">
    <source>
        <dbReference type="EMBL" id="MPC58552.1"/>
    </source>
</evidence>
<dbReference type="EMBL" id="VSRR010015783">
    <property type="protein sequence ID" value="MPC58552.1"/>
    <property type="molecule type" value="Genomic_DNA"/>
</dbReference>
<evidence type="ECO:0000313" key="2">
    <source>
        <dbReference type="Proteomes" id="UP000324222"/>
    </source>
</evidence>
<sequence>MELYIALLVIALLLPCPMPQIFLSTSYIFLEFIANHLPSLESLYFCFICLLTETSFSLWKHSEYHRNVLPWINLCAWYTDRLPPWLYNE</sequence>
<dbReference type="Proteomes" id="UP000324222">
    <property type="component" value="Unassembled WGS sequence"/>
</dbReference>
<protein>
    <submittedName>
        <fullName evidence="1">Uncharacterized protein</fullName>
    </submittedName>
</protein>
<organism evidence="1 2">
    <name type="scientific">Portunus trituberculatus</name>
    <name type="common">Swimming crab</name>
    <name type="synonym">Neptunus trituberculatus</name>
    <dbReference type="NCBI Taxonomy" id="210409"/>
    <lineage>
        <taxon>Eukaryota</taxon>
        <taxon>Metazoa</taxon>
        <taxon>Ecdysozoa</taxon>
        <taxon>Arthropoda</taxon>
        <taxon>Crustacea</taxon>
        <taxon>Multicrustacea</taxon>
        <taxon>Malacostraca</taxon>
        <taxon>Eumalacostraca</taxon>
        <taxon>Eucarida</taxon>
        <taxon>Decapoda</taxon>
        <taxon>Pleocyemata</taxon>
        <taxon>Brachyura</taxon>
        <taxon>Eubrachyura</taxon>
        <taxon>Portunoidea</taxon>
        <taxon>Portunidae</taxon>
        <taxon>Portuninae</taxon>
        <taxon>Portunus</taxon>
    </lineage>
</organism>
<gene>
    <name evidence="1" type="ORF">E2C01_052558</name>
</gene>
<comment type="caution">
    <text evidence="1">The sequence shown here is derived from an EMBL/GenBank/DDBJ whole genome shotgun (WGS) entry which is preliminary data.</text>
</comment>
<keyword evidence="2" id="KW-1185">Reference proteome</keyword>
<reference evidence="1 2" key="1">
    <citation type="submission" date="2019-05" db="EMBL/GenBank/DDBJ databases">
        <title>Another draft genome of Portunus trituberculatus and its Hox gene families provides insights of decapod evolution.</title>
        <authorList>
            <person name="Jeong J.-H."/>
            <person name="Song I."/>
            <person name="Kim S."/>
            <person name="Choi T."/>
            <person name="Kim D."/>
            <person name="Ryu S."/>
            <person name="Kim W."/>
        </authorList>
    </citation>
    <scope>NUCLEOTIDE SEQUENCE [LARGE SCALE GENOMIC DNA]</scope>
    <source>
        <tissue evidence="1">Muscle</tissue>
    </source>
</reference>
<name>A0A5B7GI02_PORTR</name>
<dbReference type="AlphaFoldDB" id="A0A5B7GI02"/>
<proteinExistence type="predicted"/>
<accession>A0A5B7GI02</accession>